<feature type="domain" description="Metallo-beta-lactamase" evidence="1">
    <location>
        <begin position="44"/>
        <end position="251"/>
    </location>
</feature>
<evidence type="ECO:0000259" key="1">
    <source>
        <dbReference type="SMART" id="SM00849"/>
    </source>
</evidence>
<proteinExistence type="predicted"/>
<accession>A0A6J7J1H8</accession>
<sequence length="437" mass="47799">MTDLIELSSKFLDGEGTRVELGPTNRINLELSELADGLAMVESFSHVIAFSTDEGTVLFDGTLEALAPVAFKRIRDWDSSPFHTLVYTHGHIDHVGGGKVLVREAAERGEQAPTIVGHEAIHDRFERYQLTNGYNAFINHRQFKKSGVMGTGADGGPSFPRRFAEPDVTYRDALTLDIGGTAFELHHTRGETDDHTWAWVPTRRAACLGDLLIWSFPNAGNPQKVQRYPQDWARALRDIAAMQPELLLPAHGLPIGGAERVQRVLGETAEALEHLVDSTLAMMNAGATLDTIIHTVKVPEHLMERPYLQPVYDEPEFVVRNIWRLYGGWYDGNPARLKPPADAEVAFEVAALAGGVEALVARAQALADGARSAGGPIGRPADADSLRLACQLIEWAVVAEPDSAAVRAAASEIYALRRDSERSLMAKGIYGEAAERR</sequence>
<dbReference type="Gene3D" id="3.60.15.30">
    <property type="entry name" value="Metallo-beta-lactamase domain"/>
    <property type="match status" value="1"/>
</dbReference>
<dbReference type="EMBL" id="CAFBNC010000045">
    <property type="protein sequence ID" value="CAB4937218.1"/>
    <property type="molecule type" value="Genomic_DNA"/>
</dbReference>
<organism evidence="2">
    <name type="scientific">freshwater metagenome</name>
    <dbReference type="NCBI Taxonomy" id="449393"/>
    <lineage>
        <taxon>unclassified sequences</taxon>
        <taxon>metagenomes</taxon>
        <taxon>ecological metagenomes</taxon>
    </lineage>
</organism>
<name>A0A6J7J1H8_9ZZZZ</name>
<dbReference type="Pfam" id="PF00753">
    <property type="entry name" value="Lactamase_B"/>
    <property type="match status" value="1"/>
</dbReference>
<dbReference type="Gene3D" id="1.25.40.880">
    <property type="entry name" value="Alkyl sulfatase, dimerisation domain"/>
    <property type="match status" value="1"/>
</dbReference>
<dbReference type="InterPro" id="IPR038536">
    <property type="entry name" value="Alkyl/aryl-sulf_dimr_sf"/>
</dbReference>
<evidence type="ECO:0000313" key="2">
    <source>
        <dbReference type="EMBL" id="CAB4937218.1"/>
    </source>
</evidence>
<dbReference type="InterPro" id="IPR001279">
    <property type="entry name" value="Metallo-B-lactamas"/>
</dbReference>
<dbReference type="InterPro" id="IPR029228">
    <property type="entry name" value="Alkyl_sulf_dimr"/>
</dbReference>
<gene>
    <name evidence="2" type="ORF">UFOPK3733_01044</name>
</gene>
<dbReference type="PANTHER" id="PTHR43223">
    <property type="entry name" value="ALKYL/ARYL-SULFATASE"/>
    <property type="match status" value="1"/>
</dbReference>
<protein>
    <submittedName>
        <fullName evidence="2">Unannotated protein</fullName>
    </submittedName>
</protein>
<dbReference type="InterPro" id="IPR036866">
    <property type="entry name" value="RibonucZ/Hydroxyglut_hydro"/>
</dbReference>
<dbReference type="Pfam" id="PF14863">
    <property type="entry name" value="Alkyl_sulf_dimr"/>
    <property type="match status" value="1"/>
</dbReference>
<dbReference type="PANTHER" id="PTHR43223:SF2">
    <property type="entry name" value="METALLO-BETA-LACTAMASE DOMAIN-CONTAINING PROTEIN"/>
    <property type="match status" value="1"/>
</dbReference>
<dbReference type="AlphaFoldDB" id="A0A6J7J1H8"/>
<reference evidence="2" key="1">
    <citation type="submission" date="2020-05" db="EMBL/GenBank/DDBJ databases">
        <authorList>
            <person name="Chiriac C."/>
            <person name="Salcher M."/>
            <person name="Ghai R."/>
            <person name="Kavagutti S V."/>
        </authorList>
    </citation>
    <scope>NUCLEOTIDE SEQUENCE</scope>
</reference>
<dbReference type="InterPro" id="IPR052195">
    <property type="entry name" value="Bact_Alkyl/Aryl-Sulfatase"/>
</dbReference>
<dbReference type="SUPFAM" id="SSF56281">
    <property type="entry name" value="Metallo-hydrolase/oxidoreductase"/>
    <property type="match status" value="1"/>
</dbReference>
<dbReference type="GO" id="GO:0046983">
    <property type="term" value="F:protein dimerization activity"/>
    <property type="evidence" value="ECO:0007669"/>
    <property type="project" value="InterPro"/>
</dbReference>
<dbReference type="SMART" id="SM00849">
    <property type="entry name" value="Lactamase_B"/>
    <property type="match status" value="1"/>
</dbReference>